<dbReference type="OrthoDB" id="28397at2759"/>
<gene>
    <name evidence="1" type="primary">LOC102583929</name>
</gene>
<dbReference type="AlphaFoldDB" id="M1CNU0"/>
<protein>
    <submittedName>
        <fullName evidence="1">Cell division protein kinase</fullName>
    </submittedName>
</protein>
<dbReference type="EnsemblPlants" id="PGSC0003DMT400071460">
    <property type="protein sequence ID" value="PGSC0003DMT400071460"/>
    <property type="gene ID" value="PGSC0003DMG400027803"/>
</dbReference>
<evidence type="ECO:0000313" key="2">
    <source>
        <dbReference type="Proteomes" id="UP000011115"/>
    </source>
</evidence>
<dbReference type="EnsemblPlants" id="PGSC0003DMT400071461">
    <property type="protein sequence ID" value="PGSC0003DMT400071461"/>
    <property type="gene ID" value="PGSC0003DMG400027803"/>
</dbReference>
<dbReference type="Proteomes" id="UP000011115">
    <property type="component" value="Unassembled WGS sequence"/>
</dbReference>
<name>M1CNU0_SOLTU</name>
<dbReference type="Gramene" id="PGSC0003DMT400071460">
    <property type="protein sequence ID" value="PGSC0003DMT400071460"/>
    <property type="gene ID" value="PGSC0003DMG400027803"/>
</dbReference>
<evidence type="ECO:0000313" key="1">
    <source>
        <dbReference type="EnsemblPlants" id="PGSC0003DMT400071461"/>
    </source>
</evidence>
<reference evidence="2" key="1">
    <citation type="journal article" date="2011" name="Nature">
        <title>Genome sequence and analysis of the tuber crop potato.</title>
        <authorList>
            <consortium name="The Potato Genome Sequencing Consortium"/>
        </authorList>
    </citation>
    <scope>NUCLEOTIDE SEQUENCE [LARGE SCALE GENOMIC DNA]</scope>
    <source>
        <strain evidence="2">cv. DM1-3 516 R44</strain>
    </source>
</reference>
<dbReference type="Gramene" id="PGSC0003DMT400071461">
    <property type="protein sequence ID" value="PGSC0003DMT400071461"/>
    <property type="gene ID" value="PGSC0003DMG400027803"/>
</dbReference>
<sequence>MVSTLQGQSNISISVKYNPLEESGSGFLIEPPRVKNRNGFIHSTSVIHPNAAGYSRKVKEDSCTSQHGGEFLRQGSHTSRAVGDFSSVHSKRDDGSSYGDSTVCTAINLYFPICRC</sequence>
<keyword evidence="2" id="KW-1185">Reference proteome</keyword>
<accession>M1CNU0</accession>
<dbReference type="HOGENOM" id="CLU_2101222_0_0_1"/>
<organism evidence="1 2">
    <name type="scientific">Solanum tuberosum</name>
    <name type="common">Potato</name>
    <dbReference type="NCBI Taxonomy" id="4113"/>
    <lineage>
        <taxon>Eukaryota</taxon>
        <taxon>Viridiplantae</taxon>
        <taxon>Streptophyta</taxon>
        <taxon>Embryophyta</taxon>
        <taxon>Tracheophyta</taxon>
        <taxon>Spermatophyta</taxon>
        <taxon>Magnoliopsida</taxon>
        <taxon>eudicotyledons</taxon>
        <taxon>Gunneridae</taxon>
        <taxon>Pentapetalae</taxon>
        <taxon>asterids</taxon>
        <taxon>lamiids</taxon>
        <taxon>Solanales</taxon>
        <taxon>Solanaceae</taxon>
        <taxon>Solanoideae</taxon>
        <taxon>Solaneae</taxon>
        <taxon>Solanum</taxon>
    </lineage>
</organism>
<dbReference type="ExpressionAtlas" id="M1CNU0">
    <property type="expression patterns" value="baseline"/>
</dbReference>
<reference evidence="1" key="2">
    <citation type="submission" date="2015-06" db="UniProtKB">
        <authorList>
            <consortium name="EnsemblPlants"/>
        </authorList>
    </citation>
    <scope>IDENTIFICATION</scope>
    <source>
        <strain evidence="1">DM1-3 516 R44</strain>
    </source>
</reference>
<proteinExistence type="predicted"/>